<dbReference type="EMBL" id="JACGWN010000001">
    <property type="protein sequence ID" value="KAL0463375.1"/>
    <property type="molecule type" value="Genomic_DNA"/>
</dbReference>
<feature type="region of interest" description="Disordered" evidence="1">
    <location>
        <begin position="109"/>
        <end position="233"/>
    </location>
</feature>
<feature type="compositionally biased region" description="Polar residues" evidence="1">
    <location>
        <begin position="122"/>
        <end position="131"/>
    </location>
</feature>
<proteinExistence type="predicted"/>
<sequence>MYLWNVSIVWLSLCCNLKWETESGRNLWNDWYKKDTYLKVYAEMIHVVSGVKDYIKTPYEPLNPPQLKKTRGIPKKMRRRGPDEIQNTSTRKGLTHTCSNCMEIGHNKKGYKNPAHFDELPTQGSQGSQPFQEPVARGPATVDELPTQGSQDPQTSQKLVTRQEVAETQESPQQNQEQNQQKAMKTKESSSGGRGKGKQARSEGATDLNTQSTTKPLPVAASSSANVAKKRNKMPTIDQVLQNIRDKAKNRLGSPDLEFCNGFCLFSMKKHEIY</sequence>
<reference evidence="3" key="2">
    <citation type="journal article" date="2024" name="Plant">
        <title>Genomic evolution and insights into agronomic trait innovations of Sesamum species.</title>
        <authorList>
            <person name="Miao H."/>
            <person name="Wang L."/>
            <person name="Qu L."/>
            <person name="Liu H."/>
            <person name="Sun Y."/>
            <person name="Le M."/>
            <person name="Wang Q."/>
            <person name="Wei S."/>
            <person name="Zheng Y."/>
            <person name="Lin W."/>
            <person name="Duan Y."/>
            <person name="Cao H."/>
            <person name="Xiong S."/>
            <person name="Wang X."/>
            <person name="Wei L."/>
            <person name="Li C."/>
            <person name="Ma Q."/>
            <person name="Ju M."/>
            <person name="Zhao R."/>
            <person name="Li G."/>
            <person name="Mu C."/>
            <person name="Tian Q."/>
            <person name="Mei H."/>
            <person name="Zhang T."/>
            <person name="Gao T."/>
            <person name="Zhang H."/>
        </authorList>
    </citation>
    <scope>NUCLEOTIDE SEQUENCE</scope>
    <source>
        <strain evidence="3">KEN1</strain>
    </source>
</reference>
<evidence type="ECO:0000256" key="1">
    <source>
        <dbReference type="SAM" id="MobiDB-lite"/>
    </source>
</evidence>
<comment type="caution">
    <text evidence="3">The sequence shown here is derived from an EMBL/GenBank/DDBJ whole genome shotgun (WGS) entry which is preliminary data.</text>
</comment>
<accession>A0AAW2YC03</accession>
<feature type="chain" id="PRO_5043777850" evidence="2">
    <location>
        <begin position="24"/>
        <end position="274"/>
    </location>
</feature>
<feature type="signal peptide" evidence="2">
    <location>
        <begin position="1"/>
        <end position="23"/>
    </location>
</feature>
<feature type="region of interest" description="Disordered" evidence="1">
    <location>
        <begin position="62"/>
        <end position="91"/>
    </location>
</feature>
<gene>
    <name evidence="3" type="ORF">Slati_0225100</name>
</gene>
<protein>
    <submittedName>
        <fullName evidence="3">Uncharacterized protein</fullName>
    </submittedName>
</protein>
<name>A0AAW2YC03_9LAMI</name>
<feature type="compositionally biased region" description="Polar residues" evidence="1">
    <location>
        <begin position="147"/>
        <end position="160"/>
    </location>
</feature>
<organism evidence="3">
    <name type="scientific">Sesamum latifolium</name>
    <dbReference type="NCBI Taxonomy" id="2727402"/>
    <lineage>
        <taxon>Eukaryota</taxon>
        <taxon>Viridiplantae</taxon>
        <taxon>Streptophyta</taxon>
        <taxon>Embryophyta</taxon>
        <taxon>Tracheophyta</taxon>
        <taxon>Spermatophyta</taxon>
        <taxon>Magnoliopsida</taxon>
        <taxon>eudicotyledons</taxon>
        <taxon>Gunneridae</taxon>
        <taxon>Pentapetalae</taxon>
        <taxon>asterids</taxon>
        <taxon>lamiids</taxon>
        <taxon>Lamiales</taxon>
        <taxon>Pedaliaceae</taxon>
        <taxon>Sesamum</taxon>
    </lineage>
</organism>
<keyword evidence="2" id="KW-0732">Signal</keyword>
<feature type="compositionally biased region" description="Low complexity" evidence="1">
    <location>
        <begin position="169"/>
        <end position="181"/>
    </location>
</feature>
<evidence type="ECO:0000256" key="2">
    <source>
        <dbReference type="SAM" id="SignalP"/>
    </source>
</evidence>
<evidence type="ECO:0000313" key="3">
    <source>
        <dbReference type="EMBL" id="KAL0463375.1"/>
    </source>
</evidence>
<dbReference type="AlphaFoldDB" id="A0AAW2YC03"/>
<reference evidence="3" key="1">
    <citation type="submission" date="2020-06" db="EMBL/GenBank/DDBJ databases">
        <authorList>
            <person name="Li T."/>
            <person name="Hu X."/>
            <person name="Zhang T."/>
            <person name="Song X."/>
            <person name="Zhang H."/>
            <person name="Dai N."/>
            <person name="Sheng W."/>
            <person name="Hou X."/>
            <person name="Wei L."/>
        </authorList>
    </citation>
    <scope>NUCLEOTIDE SEQUENCE</scope>
    <source>
        <strain evidence="3">KEN1</strain>
        <tissue evidence="3">Leaf</tissue>
    </source>
</reference>
<feature type="compositionally biased region" description="Basic residues" evidence="1">
    <location>
        <begin position="68"/>
        <end position="79"/>
    </location>
</feature>